<organism evidence="1 2">
    <name type="scientific">Persicobacter diffluens</name>
    <dbReference type="NCBI Taxonomy" id="981"/>
    <lineage>
        <taxon>Bacteria</taxon>
        <taxon>Pseudomonadati</taxon>
        <taxon>Bacteroidota</taxon>
        <taxon>Cytophagia</taxon>
        <taxon>Cytophagales</taxon>
        <taxon>Persicobacteraceae</taxon>
        <taxon>Persicobacter</taxon>
    </lineage>
</organism>
<reference evidence="1 2" key="1">
    <citation type="submission" date="2021-12" db="EMBL/GenBank/DDBJ databases">
        <title>Genome sequencing of bacteria with rrn-lacking chromosome and rrn-plasmid.</title>
        <authorList>
            <person name="Anda M."/>
            <person name="Iwasaki W."/>
        </authorList>
    </citation>
    <scope>NUCLEOTIDE SEQUENCE [LARGE SCALE GENOMIC DNA]</scope>
    <source>
        <strain evidence="1 2">NBRC 15940</strain>
    </source>
</reference>
<comment type="caution">
    <text evidence="1">The sequence shown here is derived from an EMBL/GenBank/DDBJ whole genome shotgun (WGS) entry which is preliminary data.</text>
</comment>
<gene>
    <name evidence="1" type="ORF">PEDI_00210</name>
</gene>
<dbReference type="RefSeq" id="WP_338235524.1">
    <property type="nucleotide sequence ID" value="NZ_BQKE01000001.1"/>
</dbReference>
<name>A0AAN5AI28_9BACT</name>
<accession>A0AAN5AI28</accession>
<evidence type="ECO:0008006" key="3">
    <source>
        <dbReference type="Google" id="ProtNLM"/>
    </source>
</evidence>
<evidence type="ECO:0000313" key="1">
    <source>
        <dbReference type="EMBL" id="GJM59469.1"/>
    </source>
</evidence>
<evidence type="ECO:0000313" key="2">
    <source>
        <dbReference type="Proteomes" id="UP001310022"/>
    </source>
</evidence>
<dbReference type="EMBL" id="BQKE01000001">
    <property type="protein sequence ID" value="GJM59469.1"/>
    <property type="molecule type" value="Genomic_DNA"/>
</dbReference>
<dbReference type="Gene3D" id="3.30.530.20">
    <property type="match status" value="1"/>
</dbReference>
<sequence length="151" mass="17780">MRLKINTRINAPLELVQEHFAQDLFEQLNPPFPKAAVLVYEGNYPGARVELEIDFLLFKQKWISEITTVQKEPDNYSFIDEGRQLPFFLKNWHHHHLLLKKGVQTEIVDDIQFSSGNSLLDLLLYPGLLIQFLYRKPIYKSYFNSLSKSLR</sequence>
<dbReference type="AlphaFoldDB" id="A0AAN5AI28"/>
<dbReference type="SUPFAM" id="SSF55961">
    <property type="entry name" value="Bet v1-like"/>
    <property type="match status" value="1"/>
</dbReference>
<dbReference type="InterPro" id="IPR023393">
    <property type="entry name" value="START-like_dom_sf"/>
</dbReference>
<protein>
    <recommendedName>
        <fullName evidence="3">Ligand-binding SRPBCC domain-containing protein</fullName>
    </recommendedName>
</protein>
<keyword evidence="2" id="KW-1185">Reference proteome</keyword>
<proteinExistence type="predicted"/>
<dbReference type="Proteomes" id="UP001310022">
    <property type="component" value="Unassembled WGS sequence"/>
</dbReference>